<dbReference type="OrthoDB" id="636834at2"/>
<dbReference type="STRING" id="1028.SAMN05661096_02268"/>
<organism evidence="1 2">
    <name type="scientific">Marivirga sericea</name>
    <dbReference type="NCBI Taxonomy" id="1028"/>
    <lineage>
        <taxon>Bacteria</taxon>
        <taxon>Pseudomonadati</taxon>
        <taxon>Bacteroidota</taxon>
        <taxon>Cytophagia</taxon>
        <taxon>Cytophagales</taxon>
        <taxon>Marivirgaceae</taxon>
        <taxon>Marivirga</taxon>
    </lineage>
</organism>
<gene>
    <name evidence="1" type="ORF">SAMN05661096_02268</name>
</gene>
<sequence length="403" mass="47713">MKYELQLFDYIVNEYFNSKNNRPPLKEEEFRIWAEDLEREEERIKQSFMMLAFSEIEDKIIERQIQLYQQKLILISNHISQQVGYLSIEYELQLKDGDYLSQLGLILIDCITALLTFIEKHFTKYFSQDSQIPTSYFINSQNQLRNQLVRVKELGKLKKIDSSLLKIINHHINTFIDNPKNASYRKLIYCKTFLEEIETILSRDLKGIRLEKQFISNLLYLNFNVFAIYNYISLRIKKNYQSKSTYREQLLLLQLFKKLINQSQVKPDFEFNQGVESLKASLINWVNEEIFFFKERKQLAIKFNHHHTLINRPVSNTKIYSKLSVGQLAYLMKLLANSNIIAPENTSKLVEFISNNFSTSSQKDISLKSLRNKIYSPENTTIENVQEIMETLVEKAEKDKSLN</sequence>
<dbReference type="Proteomes" id="UP000193804">
    <property type="component" value="Unassembled WGS sequence"/>
</dbReference>
<reference evidence="2" key="1">
    <citation type="submission" date="2017-04" db="EMBL/GenBank/DDBJ databases">
        <authorList>
            <person name="Varghese N."/>
            <person name="Submissions S."/>
        </authorList>
    </citation>
    <scope>NUCLEOTIDE SEQUENCE [LARGE SCALE GENOMIC DNA]</scope>
    <source>
        <strain evidence="2">DSM 4125</strain>
    </source>
</reference>
<name>A0A1X7K2E0_9BACT</name>
<dbReference type="RefSeq" id="WP_085517218.1">
    <property type="nucleotide sequence ID" value="NZ_FXAW01000004.1"/>
</dbReference>
<evidence type="ECO:0000313" key="1">
    <source>
        <dbReference type="EMBL" id="SMG34961.1"/>
    </source>
</evidence>
<dbReference type="EMBL" id="FXAW01000004">
    <property type="protein sequence ID" value="SMG34961.1"/>
    <property type="molecule type" value="Genomic_DNA"/>
</dbReference>
<protein>
    <submittedName>
        <fullName evidence="1">Uncharacterized protein</fullName>
    </submittedName>
</protein>
<proteinExistence type="predicted"/>
<dbReference type="AlphaFoldDB" id="A0A1X7K2E0"/>
<evidence type="ECO:0000313" key="2">
    <source>
        <dbReference type="Proteomes" id="UP000193804"/>
    </source>
</evidence>
<keyword evidence="2" id="KW-1185">Reference proteome</keyword>
<accession>A0A1X7K2E0</accession>